<keyword evidence="1" id="KW-0472">Membrane</keyword>
<dbReference type="EMBL" id="MGHD01000003">
    <property type="protein sequence ID" value="OGM60688.1"/>
    <property type="molecule type" value="Genomic_DNA"/>
</dbReference>
<organism evidence="3 4">
    <name type="scientific">Candidatus Woesebacteria bacterium RIFCSPLOWO2_01_FULL_39_10b</name>
    <dbReference type="NCBI Taxonomy" id="1802517"/>
    <lineage>
        <taxon>Bacteria</taxon>
        <taxon>Candidatus Woeseibacteriota</taxon>
    </lineage>
</organism>
<evidence type="ECO:0000313" key="3">
    <source>
        <dbReference type="EMBL" id="OGM60688.1"/>
    </source>
</evidence>
<comment type="caution">
    <text evidence="3">The sequence shown here is derived from an EMBL/GenBank/DDBJ whole genome shotgun (WGS) entry which is preliminary data.</text>
</comment>
<accession>A0A1F8BBG3</accession>
<evidence type="ECO:0000259" key="2">
    <source>
        <dbReference type="Pfam" id="PF00188"/>
    </source>
</evidence>
<feature type="transmembrane region" description="Helical" evidence="1">
    <location>
        <begin position="23"/>
        <end position="42"/>
    </location>
</feature>
<feature type="transmembrane region" description="Helical" evidence="1">
    <location>
        <begin position="264"/>
        <end position="283"/>
    </location>
</feature>
<protein>
    <recommendedName>
        <fullName evidence="2">SCP domain-containing protein</fullName>
    </recommendedName>
</protein>
<reference evidence="3 4" key="1">
    <citation type="journal article" date="2016" name="Nat. Commun.">
        <title>Thousands of microbial genomes shed light on interconnected biogeochemical processes in an aquifer system.</title>
        <authorList>
            <person name="Anantharaman K."/>
            <person name="Brown C.T."/>
            <person name="Hug L.A."/>
            <person name="Sharon I."/>
            <person name="Castelle C.J."/>
            <person name="Probst A.J."/>
            <person name="Thomas B.C."/>
            <person name="Singh A."/>
            <person name="Wilkins M.J."/>
            <person name="Karaoz U."/>
            <person name="Brodie E.L."/>
            <person name="Williams K.H."/>
            <person name="Hubbard S.S."/>
            <person name="Banfield J.F."/>
        </authorList>
    </citation>
    <scope>NUCLEOTIDE SEQUENCE [LARGE SCALE GENOMIC DNA]</scope>
</reference>
<gene>
    <name evidence="3" type="ORF">A2892_01435</name>
</gene>
<dbReference type="AlphaFoldDB" id="A0A1F8BBG3"/>
<dbReference type="STRING" id="1802517.A2892_01435"/>
<dbReference type="PANTHER" id="PTHR31157">
    <property type="entry name" value="SCP DOMAIN-CONTAINING PROTEIN"/>
    <property type="match status" value="1"/>
</dbReference>
<sequence length="318" mass="35038">MDLAYTISHFFYPRFSNNHKAKLLHTSSLFLLSLFLILYQLILQTFPLTGLKILGYAANIQPSQVILLTNEKRQEAGFSALNYSPVLEQAARSKGEHMLNYDYWSHVAPDGTDPWVFFIQAGYKYRYAGENLARDFSNPQSTIDAWMASPSHRENILSAKYQEIGVAVVEGDLSGIETTIIVQLFGTKLTEAGSGVPIVQAKPQTSYSPTPTIKEALATPTPILPLALISPLPSTYEKLIKPPPVKEAQGFKDLISPFDTTRKVSLVTIISLLIIMTVDGAVVSRKKIPRIGGRTFAHMAFLGMILALVLVAKAGEIL</sequence>
<feature type="transmembrane region" description="Helical" evidence="1">
    <location>
        <begin position="295"/>
        <end position="315"/>
    </location>
</feature>
<keyword evidence="1" id="KW-1133">Transmembrane helix</keyword>
<dbReference type="Gene3D" id="3.40.33.10">
    <property type="entry name" value="CAP"/>
    <property type="match status" value="1"/>
</dbReference>
<dbReference type="InterPro" id="IPR035940">
    <property type="entry name" value="CAP_sf"/>
</dbReference>
<dbReference type="Pfam" id="PF00188">
    <property type="entry name" value="CAP"/>
    <property type="match status" value="1"/>
</dbReference>
<dbReference type="InterPro" id="IPR014044">
    <property type="entry name" value="CAP_dom"/>
</dbReference>
<dbReference type="CDD" id="cd05379">
    <property type="entry name" value="CAP_bacterial"/>
    <property type="match status" value="1"/>
</dbReference>
<keyword evidence="1" id="KW-0812">Transmembrane</keyword>
<proteinExistence type="predicted"/>
<dbReference type="PANTHER" id="PTHR31157:SF1">
    <property type="entry name" value="SCP DOMAIN-CONTAINING PROTEIN"/>
    <property type="match status" value="1"/>
</dbReference>
<name>A0A1F8BBG3_9BACT</name>
<dbReference type="SUPFAM" id="SSF55797">
    <property type="entry name" value="PR-1-like"/>
    <property type="match status" value="1"/>
</dbReference>
<evidence type="ECO:0000313" key="4">
    <source>
        <dbReference type="Proteomes" id="UP000176404"/>
    </source>
</evidence>
<evidence type="ECO:0000256" key="1">
    <source>
        <dbReference type="SAM" id="Phobius"/>
    </source>
</evidence>
<dbReference type="Proteomes" id="UP000176404">
    <property type="component" value="Unassembled WGS sequence"/>
</dbReference>
<feature type="domain" description="SCP" evidence="2">
    <location>
        <begin position="68"/>
        <end position="172"/>
    </location>
</feature>